<evidence type="ECO:0000313" key="1">
    <source>
        <dbReference type="EMBL" id="CAK5098058.1"/>
    </source>
</evidence>
<reference evidence="1" key="1">
    <citation type="submission" date="2023-11" db="EMBL/GenBank/DDBJ databases">
        <authorList>
            <person name="Poullet M."/>
        </authorList>
    </citation>
    <scope>NUCLEOTIDE SEQUENCE</scope>
    <source>
        <strain evidence="1">E1834</strain>
    </source>
</reference>
<organism evidence="1 2">
    <name type="scientific">Meloidogyne enterolobii</name>
    <name type="common">Root-knot nematode worm</name>
    <name type="synonym">Meloidogyne mayaguensis</name>
    <dbReference type="NCBI Taxonomy" id="390850"/>
    <lineage>
        <taxon>Eukaryota</taxon>
        <taxon>Metazoa</taxon>
        <taxon>Ecdysozoa</taxon>
        <taxon>Nematoda</taxon>
        <taxon>Chromadorea</taxon>
        <taxon>Rhabditida</taxon>
        <taxon>Tylenchina</taxon>
        <taxon>Tylenchomorpha</taxon>
        <taxon>Tylenchoidea</taxon>
        <taxon>Meloidogynidae</taxon>
        <taxon>Meloidogyninae</taxon>
        <taxon>Meloidogyne</taxon>
    </lineage>
</organism>
<sequence>MVVVAAQKFSTFPLPFYLLILFSFIILSFLVNLAPKNHVFRTAIKFKILLLFLINSFLVNNNLLKN</sequence>
<accession>A0ACB1APE2</accession>
<comment type="caution">
    <text evidence="1">The sequence shown here is derived from an EMBL/GenBank/DDBJ whole genome shotgun (WGS) entry which is preliminary data.</text>
</comment>
<dbReference type="EMBL" id="CAVMJV010000102">
    <property type="protein sequence ID" value="CAK5098058.1"/>
    <property type="molecule type" value="Genomic_DNA"/>
</dbReference>
<keyword evidence="2" id="KW-1185">Reference proteome</keyword>
<gene>
    <name evidence="1" type="ORF">MENTE1834_LOCUS41516</name>
</gene>
<evidence type="ECO:0000313" key="2">
    <source>
        <dbReference type="Proteomes" id="UP001497535"/>
    </source>
</evidence>
<name>A0ACB1APE2_MELEN</name>
<proteinExistence type="predicted"/>
<protein>
    <submittedName>
        <fullName evidence="1">Uncharacterized protein</fullName>
    </submittedName>
</protein>
<dbReference type="Proteomes" id="UP001497535">
    <property type="component" value="Unassembled WGS sequence"/>
</dbReference>